<evidence type="ECO:0000313" key="3">
    <source>
        <dbReference type="Proteomes" id="UP000663829"/>
    </source>
</evidence>
<comment type="caution">
    <text evidence="1">The sequence shown here is derived from an EMBL/GenBank/DDBJ whole genome shotgun (WGS) entry which is preliminary data.</text>
</comment>
<accession>A0A815YKN0</accession>
<dbReference type="EMBL" id="CAJOBC010095801">
    <property type="protein sequence ID" value="CAF4435317.1"/>
    <property type="molecule type" value="Genomic_DNA"/>
</dbReference>
<sequence>PVCRQLLSNDILTKVQTLTNESHKKKIEDDIENVMTKTISPKVRLWQQQMEILYQQQKEKGGIIDLERNDLVFS</sequence>
<evidence type="ECO:0000313" key="2">
    <source>
        <dbReference type="EMBL" id="CAF4435317.1"/>
    </source>
</evidence>
<dbReference type="OrthoDB" id="432311at2759"/>
<dbReference type="Proteomes" id="UP000681722">
    <property type="component" value="Unassembled WGS sequence"/>
</dbReference>
<gene>
    <name evidence="1" type="ORF">GPM918_LOCUS40448</name>
    <name evidence="2" type="ORF">SRO942_LOCUS41390</name>
</gene>
<feature type="non-terminal residue" evidence="1">
    <location>
        <position position="1"/>
    </location>
</feature>
<dbReference type="EMBL" id="CAJNOQ010029969">
    <property type="protein sequence ID" value="CAF1571784.1"/>
    <property type="molecule type" value="Genomic_DNA"/>
</dbReference>
<keyword evidence="3" id="KW-1185">Reference proteome</keyword>
<protein>
    <submittedName>
        <fullName evidence="1">Uncharacterized protein</fullName>
    </submittedName>
</protein>
<dbReference type="AlphaFoldDB" id="A0A815YKN0"/>
<dbReference type="Proteomes" id="UP000663829">
    <property type="component" value="Unassembled WGS sequence"/>
</dbReference>
<reference evidence="1" key="1">
    <citation type="submission" date="2021-02" db="EMBL/GenBank/DDBJ databases">
        <authorList>
            <person name="Nowell W R."/>
        </authorList>
    </citation>
    <scope>NUCLEOTIDE SEQUENCE</scope>
</reference>
<evidence type="ECO:0000313" key="1">
    <source>
        <dbReference type="EMBL" id="CAF1571784.1"/>
    </source>
</evidence>
<proteinExistence type="predicted"/>
<organism evidence="1 3">
    <name type="scientific">Didymodactylos carnosus</name>
    <dbReference type="NCBI Taxonomy" id="1234261"/>
    <lineage>
        <taxon>Eukaryota</taxon>
        <taxon>Metazoa</taxon>
        <taxon>Spiralia</taxon>
        <taxon>Gnathifera</taxon>
        <taxon>Rotifera</taxon>
        <taxon>Eurotatoria</taxon>
        <taxon>Bdelloidea</taxon>
        <taxon>Philodinida</taxon>
        <taxon>Philodinidae</taxon>
        <taxon>Didymodactylos</taxon>
    </lineage>
</organism>
<name>A0A815YKN0_9BILA</name>